<organism evidence="3">
    <name type="scientific">Taenia asiatica</name>
    <name type="common">Asian tapeworm</name>
    <dbReference type="NCBI Taxonomy" id="60517"/>
    <lineage>
        <taxon>Eukaryota</taxon>
        <taxon>Metazoa</taxon>
        <taxon>Spiralia</taxon>
        <taxon>Lophotrochozoa</taxon>
        <taxon>Platyhelminthes</taxon>
        <taxon>Cestoda</taxon>
        <taxon>Eucestoda</taxon>
        <taxon>Cyclophyllidea</taxon>
        <taxon>Taeniidae</taxon>
        <taxon>Taenia</taxon>
    </lineage>
</organism>
<dbReference type="WBParaSite" id="TASK_0000690401-mRNA-1">
    <property type="protein sequence ID" value="TASK_0000690401-mRNA-1"/>
    <property type="gene ID" value="TASK_0000690401"/>
</dbReference>
<dbReference type="SUPFAM" id="SSF54648">
    <property type="entry name" value="DLC"/>
    <property type="match status" value="1"/>
</dbReference>
<dbReference type="InterPro" id="IPR037177">
    <property type="entry name" value="DLC_sf"/>
</dbReference>
<dbReference type="AlphaFoldDB" id="A0A0R3W916"/>
<sequence length="143" mass="16290">MIDPTVSAVTASSGILLFDWLTVAITRVRLPLYHSLIHFERHTAKTMPKNEFVIIEQDMPWGLQEAVLRIIQSVLSGASHPKHIPSTLYTASMCISERLREIEDKEWQVVVVHGSFTSTCIHKPGRLLSVFYKPYSVLVWESE</sequence>
<dbReference type="Gene3D" id="3.30.740.10">
    <property type="entry name" value="Protein Inhibitor Of Neuronal Nitric Oxide Synthase"/>
    <property type="match status" value="1"/>
</dbReference>
<reference evidence="3" key="1">
    <citation type="submission" date="2017-02" db="UniProtKB">
        <authorList>
            <consortium name="WormBaseParasite"/>
        </authorList>
    </citation>
    <scope>IDENTIFICATION</scope>
</reference>
<dbReference type="Proteomes" id="UP000282613">
    <property type="component" value="Unassembled WGS sequence"/>
</dbReference>
<evidence type="ECO:0000313" key="2">
    <source>
        <dbReference type="Proteomes" id="UP000282613"/>
    </source>
</evidence>
<dbReference type="EMBL" id="UYRS01018549">
    <property type="protein sequence ID" value="VDK37521.1"/>
    <property type="molecule type" value="Genomic_DNA"/>
</dbReference>
<keyword evidence="2" id="KW-1185">Reference proteome</keyword>
<dbReference type="OrthoDB" id="6250002at2759"/>
<accession>A0A0R3W916</accession>
<evidence type="ECO:0000313" key="1">
    <source>
        <dbReference type="EMBL" id="VDK37521.1"/>
    </source>
</evidence>
<dbReference type="Pfam" id="PF01221">
    <property type="entry name" value="Dynein_light"/>
    <property type="match status" value="1"/>
</dbReference>
<dbReference type="GO" id="GO:0030286">
    <property type="term" value="C:dynein complex"/>
    <property type="evidence" value="ECO:0007669"/>
    <property type="project" value="InterPro"/>
</dbReference>
<protein>
    <submittedName>
        <fullName evidence="3">DUF2642 domain-containing protein</fullName>
    </submittedName>
</protein>
<name>A0A0R3W916_TAEAS</name>
<dbReference type="InterPro" id="IPR001372">
    <property type="entry name" value="Dynein_light_chain_typ-1/2"/>
</dbReference>
<dbReference type="GO" id="GO:0007017">
    <property type="term" value="P:microtubule-based process"/>
    <property type="evidence" value="ECO:0007669"/>
    <property type="project" value="InterPro"/>
</dbReference>
<gene>
    <name evidence="1" type="ORF">TASK_LOCUS6905</name>
</gene>
<dbReference type="SMART" id="SM01375">
    <property type="entry name" value="Dynein_light"/>
    <property type="match status" value="1"/>
</dbReference>
<proteinExistence type="predicted"/>
<evidence type="ECO:0000313" key="3">
    <source>
        <dbReference type="WBParaSite" id="TASK_0000690401-mRNA-1"/>
    </source>
</evidence>
<reference evidence="1 2" key="2">
    <citation type="submission" date="2018-11" db="EMBL/GenBank/DDBJ databases">
        <authorList>
            <consortium name="Pathogen Informatics"/>
        </authorList>
    </citation>
    <scope>NUCLEOTIDE SEQUENCE [LARGE SCALE GENOMIC DNA]</scope>
</reference>